<evidence type="ECO:0000313" key="3">
    <source>
        <dbReference type="Proteomes" id="UP000298484"/>
    </source>
</evidence>
<accession>A0A4Y9A9D8</accession>
<dbReference type="Proteomes" id="UP000298484">
    <property type="component" value="Unassembled WGS sequence"/>
</dbReference>
<reference evidence="2 3" key="1">
    <citation type="submission" date="2019-03" db="EMBL/GenBank/DDBJ databases">
        <title>Genome sequence of Lentibacillus salicampi ATCC BAA-719.</title>
        <authorList>
            <person name="Maclea K.S."/>
            <person name="Simoes Junior M."/>
        </authorList>
    </citation>
    <scope>NUCLEOTIDE SEQUENCE [LARGE SCALE GENOMIC DNA]</scope>
    <source>
        <strain evidence="2 3">ATCC BAA-719</strain>
    </source>
</reference>
<dbReference type="EMBL" id="SRHY01000020">
    <property type="protein sequence ID" value="TFJ92498.1"/>
    <property type="molecule type" value="Genomic_DNA"/>
</dbReference>
<evidence type="ECO:0000313" key="2">
    <source>
        <dbReference type="EMBL" id="TFJ92498.1"/>
    </source>
</evidence>
<evidence type="ECO:0000259" key="1">
    <source>
        <dbReference type="Pfam" id="PF13280"/>
    </source>
</evidence>
<dbReference type="AlphaFoldDB" id="A0A4Y9A9D8"/>
<comment type="caution">
    <text evidence="2">The sequence shown here is derived from an EMBL/GenBank/DDBJ whole genome shotgun (WGS) entry which is preliminary data.</text>
</comment>
<dbReference type="Pfam" id="PF13280">
    <property type="entry name" value="WYL"/>
    <property type="match status" value="1"/>
</dbReference>
<sequence>MDRLLFRSIQTRRKLEMIYLSADNQTSYRVIRVTGVNAHTVTAYCFTRRQIRTFKKDNILSIGPVRVGKPGA</sequence>
<organism evidence="2 3">
    <name type="scientific">Lentibacillus salicampi</name>
    <dbReference type="NCBI Taxonomy" id="175306"/>
    <lineage>
        <taxon>Bacteria</taxon>
        <taxon>Bacillati</taxon>
        <taxon>Bacillota</taxon>
        <taxon>Bacilli</taxon>
        <taxon>Bacillales</taxon>
        <taxon>Bacillaceae</taxon>
        <taxon>Lentibacillus</taxon>
    </lineage>
</organism>
<protein>
    <recommendedName>
        <fullName evidence="1">WYL domain-containing protein</fullName>
    </recommendedName>
</protein>
<dbReference type="InterPro" id="IPR026881">
    <property type="entry name" value="WYL_dom"/>
</dbReference>
<proteinExistence type="predicted"/>
<dbReference type="OrthoDB" id="2112405at2"/>
<feature type="domain" description="WYL" evidence="1">
    <location>
        <begin position="5"/>
        <end position="62"/>
    </location>
</feature>
<keyword evidence="3" id="KW-1185">Reference proteome</keyword>
<gene>
    <name evidence="2" type="ORF">E4U82_11770</name>
</gene>
<name>A0A4Y9A9D8_9BACI</name>